<dbReference type="AlphaFoldDB" id="A0A0P0GHD5"/>
<evidence type="ECO:0000313" key="1">
    <source>
        <dbReference type="EMBL" id="ALJ61848.1"/>
    </source>
</evidence>
<organism evidence="1 2">
    <name type="scientific">Bacteroides cellulosilyticus</name>
    <dbReference type="NCBI Taxonomy" id="246787"/>
    <lineage>
        <taxon>Bacteria</taxon>
        <taxon>Pseudomonadati</taxon>
        <taxon>Bacteroidota</taxon>
        <taxon>Bacteroidia</taxon>
        <taxon>Bacteroidales</taxon>
        <taxon>Bacteroidaceae</taxon>
        <taxon>Bacteroides</taxon>
    </lineage>
</organism>
<dbReference type="PATRIC" id="fig|246787.4.peg.4790"/>
<name>A0A0P0GHD5_9BACE</name>
<dbReference type="EMBL" id="CP012801">
    <property type="protein sequence ID" value="ALJ61848.1"/>
    <property type="molecule type" value="Genomic_DNA"/>
</dbReference>
<sequence>MQIFIIRAFSFDSLKKIVIFEANYNKKPKIWKT</sequence>
<evidence type="ECO:0000313" key="2">
    <source>
        <dbReference type="Proteomes" id="UP000061809"/>
    </source>
</evidence>
<reference evidence="1 2" key="1">
    <citation type="journal article" date="2015" name="Science">
        <title>Genetic determinants of in vivo fitness and diet responsiveness in multiple human gut Bacteroides.</title>
        <authorList>
            <person name="Wu M."/>
            <person name="McNulty N.P."/>
            <person name="Rodionov D.A."/>
            <person name="Khoroshkin M.S."/>
            <person name="Griffin N.W."/>
            <person name="Cheng J."/>
            <person name="Latreille P."/>
            <person name="Kerstetter R.A."/>
            <person name="Terrapon N."/>
            <person name="Henrissat B."/>
            <person name="Osterman A.L."/>
            <person name="Gordon J.I."/>
        </authorList>
    </citation>
    <scope>NUCLEOTIDE SEQUENCE [LARGE SCALE GENOMIC DNA]</scope>
    <source>
        <strain evidence="1 2">WH2</strain>
    </source>
</reference>
<gene>
    <name evidence="1" type="ORF">BcellWH2_04634</name>
</gene>
<protein>
    <submittedName>
        <fullName evidence="1">Uncharacterized protein</fullName>
    </submittedName>
</protein>
<dbReference type="Proteomes" id="UP000061809">
    <property type="component" value="Chromosome"/>
</dbReference>
<dbReference type="KEGG" id="bcel:BcellWH2_04634"/>
<accession>A0A0P0GHD5</accession>
<proteinExistence type="predicted"/>